<gene>
    <name evidence="1" type="ORF">ILUMI_09329</name>
</gene>
<organism evidence="1 2">
    <name type="scientific">Ignelater luminosus</name>
    <name type="common">Cucubano</name>
    <name type="synonym">Pyrophorus luminosus</name>
    <dbReference type="NCBI Taxonomy" id="2038154"/>
    <lineage>
        <taxon>Eukaryota</taxon>
        <taxon>Metazoa</taxon>
        <taxon>Ecdysozoa</taxon>
        <taxon>Arthropoda</taxon>
        <taxon>Hexapoda</taxon>
        <taxon>Insecta</taxon>
        <taxon>Pterygota</taxon>
        <taxon>Neoptera</taxon>
        <taxon>Endopterygota</taxon>
        <taxon>Coleoptera</taxon>
        <taxon>Polyphaga</taxon>
        <taxon>Elateriformia</taxon>
        <taxon>Elateroidea</taxon>
        <taxon>Elateridae</taxon>
        <taxon>Agrypninae</taxon>
        <taxon>Pyrophorini</taxon>
        <taxon>Ignelater</taxon>
    </lineage>
</organism>
<name>A0A8K0GF54_IGNLU</name>
<dbReference type="AlphaFoldDB" id="A0A8K0GF54"/>
<keyword evidence="2" id="KW-1185">Reference proteome</keyword>
<evidence type="ECO:0000313" key="1">
    <source>
        <dbReference type="EMBL" id="KAF2896836.1"/>
    </source>
</evidence>
<dbReference type="Gene3D" id="1.10.340.70">
    <property type="match status" value="1"/>
</dbReference>
<dbReference type="EMBL" id="VTPC01004708">
    <property type="protein sequence ID" value="KAF2896836.1"/>
    <property type="molecule type" value="Genomic_DNA"/>
</dbReference>
<accession>A0A8K0GF54</accession>
<evidence type="ECO:0000313" key="2">
    <source>
        <dbReference type="Proteomes" id="UP000801492"/>
    </source>
</evidence>
<sequence>MAQSCYPDLDSANQEWRLVPPKDQRFGIISSAHDEPTSDHPGILKTVVNVSA</sequence>
<comment type="caution">
    <text evidence="1">The sequence shown here is derived from an EMBL/GenBank/DDBJ whole genome shotgun (WGS) entry which is preliminary data.</text>
</comment>
<dbReference type="Proteomes" id="UP000801492">
    <property type="component" value="Unassembled WGS sequence"/>
</dbReference>
<proteinExistence type="predicted"/>
<reference evidence="1" key="1">
    <citation type="submission" date="2019-08" db="EMBL/GenBank/DDBJ databases">
        <title>The genome of the North American firefly Photinus pyralis.</title>
        <authorList>
            <consortium name="Photinus pyralis genome working group"/>
            <person name="Fallon T.R."/>
            <person name="Sander Lower S.E."/>
            <person name="Weng J.-K."/>
        </authorList>
    </citation>
    <scope>NUCLEOTIDE SEQUENCE</scope>
    <source>
        <strain evidence="1">TRF0915ILg1</strain>
        <tissue evidence="1">Whole body</tissue>
    </source>
</reference>
<feature type="non-terminal residue" evidence="1">
    <location>
        <position position="52"/>
    </location>
</feature>
<protein>
    <submittedName>
        <fullName evidence="1">Uncharacterized protein</fullName>
    </submittedName>
</protein>